<reference evidence="1 2" key="1">
    <citation type="submission" date="2021-06" db="EMBL/GenBank/DDBJ databases">
        <authorList>
            <person name="Palmer J.M."/>
        </authorList>
    </citation>
    <scope>NUCLEOTIDE SEQUENCE [LARGE SCALE GENOMIC DNA]</scope>
    <source>
        <strain evidence="2">if_2019</strain>
        <tissue evidence="1">Muscle</tissue>
    </source>
</reference>
<comment type="caution">
    <text evidence="1">The sequence shown here is derived from an EMBL/GenBank/DDBJ whole genome shotgun (WGS) entry which is preliminary data.</text>
</comment>
<name>A0ABV0TQI9_9TELE</name>
<proteinExistence type="predicted"/>
<evidence type="ECO:0000313" key="1">
    <source>
        <dbReference type="EMBL" id="MEQ2235066.1"/>
    </source>
</evidence>
<keyword evidence="2" id="KW-1185">Reference proteome</keyword>
<dbReference type="EMBL" id="JAHRIQ010043417">
    <property type="protein sequence ID" value="MEQ2235066.1"/>
    <property type="molecule type" value="Genomic_DNA"/>
</dbReference>
<protein>
    <submittedName>
        <fullName evidence="1">Uncharacterized protein</fullName>
    </submittedName>
</protein>
<evidence type="ECO:0000313" key="2">
    <source>
        <dbReference type="Proteomes" id="UP001482620"/>
    </source>
</evidence>
<dbReference type="Proteomes" id="UP001482620">
    <property type="component" value="Unassembled WGS sequence"/>
</dbReference>
<sequence length="110" mass="12955">MDSPKKYESGQPMRCYTVTNKAQTQLHPSESMFFFRVIKNLTMFFHENSLQYPELVVVELIRHMFHHSSSVNVIFASLSHVFLIYNVDVFFCRLLNTHILESVFLLDLPL</sequence>
<organism evidence="1 2">
    <name type="scientific">Ilyodon furcidens</name>
    <name type="common">goldbreast splitfin</name>
    <dbReference type="NCBI Taxonomy" id="33524"/>
    <lineage>
        <taxon>Eukaryota</taxon>
        <taxon>Metazoa</taxon>
        <taxon>Chordata</taxon>
        <taxon>Craniata</taxon>
        <taxon>Vertebrata</taxon>
        <taxon>Euteleostomi</taxon>
        <taxon>Actinopterygii</taxon>
        <taxon>Neopterygii</taxon>
        <taxon>Teleostei</taxon>
        <taxon>Neoteleostei</taxon>
        <taxon>Acanthomorphata</taxon>
        <taxon>Ovalentaria</taxon>
        <taxon>Atherinomorphae</taxon>
        <taxon>Cyprinodontiformes</taxon>
        <taxon>Goodeidae</taxon>
        <taxon>Ilyodon</taxon>
    </lineage>
</organism>
<gene>
    <name evidence="1" type="ORF">ILYODFUR_037794</name>
</gene>
<accession>A0ABV0TQI9</accession>